<evidence type="ECO:0000256" key="8">
    <source>
        <dbReference type="ARBA" id="ARBA00023136"/>
    </source>
</evidence>
<comment type="caution">
    <text evidence="11">The sequence shown here is derived from an EMBL/GenBank/DDBJ whole genome shotgun (WGS) entry which is preliminary data.</text>
</comment>
<evidence type="ECO:0000256" key="6">
    <source>
        <dbReference type="ARBA" id="ARBA00022692"/>
    </source>
</evidence>
<dbReference type="SUPFAM" id="SSF161098">
    <property type="entry name" value="MetI-like"/>
    <property type="match status" value="1"/>
</dbReference>
<keyword evidence="8 9" id="KW-0472">Membrane</keyword>
<dbReference type="NCBIfam" id="TIGR00974">
    <property type="entry name" value="3a0107s02c"/>
    <property type="match status" value="1"/>
</dbReference>
<feature type="transmembrane region" description="Helical" evidence="9">
    <location>
        <begin position="120"/>
        <end position="138"/>
    </location>
</feature>
<evidence type="ECO:0000256" key="1">
    <source>
        <dbReference type="ARBA" id="ARBA00004651"/>
    </source>
</evidence>
<keyword evidence="6 9" id="KW-0812">Transmembrane</keyword>
<evidence type="ECO:0000313" key="12">
    <source>
        <dbReference type="Proteomes" id="UP001302059"/>
    </source>
</evidence>
<dbReference type="InterPro" id="IPR051408">
    <property type="entry name" value="Phosphate_transprt_permease"/>
</dbReference>
<evidence type="ECO:0000256" key="9">
    <source>
        <dbReference type="RuleBase" id="RU363043"/>
    </source>
</evidence>
<evidence type="ECO:0000256" key="3">
    <source>
        <dbReference type="ARBA" id="ARBA00022448"/>
    </source>
</evidence>
<evidence type="ECO:0000256" key="5">
    <source>
        <dbReference type="ARBA" id="ARBA00022592"/>
    </source>
</evidence>
<name>A0ABT7JHQ1_9DEIO</name>
<comment type="subcellular location">
    <subcellularLocation>
        <location evidence="1 9">Cell membrane</location>
        <topology evidence="1 9">Multi-pass membrane protein</topology>
    </subcellularLocation>
</comment>
<dbReference type="InterPro" id="IPR000515">
    <property type="entry name" value="MetI-like"/>
</dbReference>
<feature type="transmembrane region" description="Helical" evidence="9">
    <location>
        <begin position="7"/>
        <end position="24"/>
    </location>
</feature>
<feature type="transmembrane region" description="Helical" evidence="9">
    <location>
        <begin position="94"/>
        <end position="114"/>
    </location>
</feature>
<gene>
    <name evidence="11" type="primary">pstA</name>
    <name evidence="11" type="ORF">QOL99_10560</name>
</gene>
<feature type="transmembrane region" description="Helical" evidence="9">
    <location>
        <begin position="166"/>
        <end position="188"/>
    </location>
</feature>
<keyword evidence="5" id="KW-0592">Phosphate transport</keyword>
<accession>A0ABT7JHQ1</accession>
<feature type="transmembrane region" description="Helical" evidence="9">
    <location>
        <begin position="239"/>
        <end position="258"/>
    </location>
</feature>
<dbReference type="EMBL" id="JASNGB010000093">
    <property type="protein sequence ID" value="MDL2344594.1"/>
    <property type="molecule type" value="Genomic_DNA"/>
</dbReference>
<keyword evidence="12" id="KW-1185">Reference proteome</keyword>
<dbReference type="PANTHER" id="PTHR42922:SF1">
    <property type="entry name" value="PHOSPHATE TRANSPORT SYSTEM PERMEASE PROTEIN PSTA"/>
    <property type="match status" value="1"/>
</dbReference>
<dbReference type="PROSITE" id="PS50928">
    <property type="entry name" value="ABC_TM1"/>
    <property type="match status" value="1"/>
</dbReference>
<dbReference type="RefSeq" id="WP_285523691.1">
    <property type="nucleotide sequence ID" value="NZ_JASNGB010000093.1"/>
</dbReference>
<dbReference type="InterPro" id="IPR005672">
    <property type="entry name" value="Phosphate_PstA"/>
</dbReference>
<feature type="transmembrane region" description="Helical" evidence="9">
    <location>
        <begin position="60"/>
        <end position="82"/>
    </location>
</feature>
<organism evidence="11 12">
    <name type="scientific">Deinococcus rhizophilus</name>
    <dbReference type="NCBI Taxonomy" id="3049544"/>
    <lineage>
        <taxon>Bacteria</taxon>
        <taxon>Thermotogati</taxon>
        <taxon>Deinococcota</taxon>
        <taxon>Deinococci</taxon>
        <taxon>Deinococcales</taxon>
        <taxon>Deinococcaceae</taxon>
        <taxon>Deinococcus</taxon>
    </lineage>
</organism>
<evidence type="ECO:0000256" key="2">
    <source>
        <dbReference type="ARBA" id="ARBA00007069"/>
    </source>
</evidence>
<feature type="domain" description="ABC transmembrane type-1" evidence="10">
    <location>
        <begin position="54"/>
        <end position="255"/>
    </location>
</feature>
<dbReference type="Proteomes" id="UP001302059">
    <property type="component" value="Unassembled WGS sequence"/>
</dbReference>
<comment type="similarity">
    <text evidence="2 9">Belongs to the binding-protein-dependent transport system permease family. CysTW subfamily.</text>
</comment>
<dbReference type="Gene3D" id="1.10.3720.10">
    <property type="entry name" value="MetI-like"/>
    <property type="match status" value="1"/>
</dbReference>
<keyword evidence="7 9" id="KW-1133">Transmembrane helix</keyword>
<protein>
    <recommendedName>
        <fullName evidence="9">Phosphate transport system permease protein PstA</fullName>
    </recommendedName>
</protein>
<evidence type="ECO:0000259" key="10">
    <source>
        <dbReference type="PROSITE" id="PS50928"/>
    </source>
</evidence>
<reference evidence="11 12" key="1">
    <citation type="submission" date="2023-05" db="EMBL/GenBank/DDBJ databases">
        <authorList>
            <person name="Gao F."/>
        </authorList>
    </citation>
    <scope>NUCLEOTIDE SEQUENCE [LARGE SCALE GENOMIC DNA]</scope>
    <source>
        <strain evidence="11 12">MIMF12</strain>
    </source>
</reference>
<evidence type="ECO:0000313" key="11">
    <source>
        <dbReference type="EMBL" id="MDL2344594.1"/>
    </source>
</evidence>
<proteinExistence type="inferred from homology"/>
<evidence type="ECO:0000256" key="4">
    <source>
        <dbReference type="ARBA" id="ARBA00022475"/>
    </source>
</evidence>
<dbReference type="Pfam" id="PF00528">
    <property type="entry name" value="BPD_transp_1"/>
    <property type="match status" value="1"/>
</dbReference>
<keyword evidence="4 9" id="KW-1003">Cell membrane</keyword>
<dbReference type="PANTHER" id="PTHR42922">
    <property type="entry name" value="PHOSPHATE TRANSPORT SYSTEM PERMEASE PROTEIN PSTA"/>
    <property type="match status" value="1"/>
</dbReference>
<keyword evidence="3" id="KW-0813">Transport</keyword>
<dbReference type="InterPro" id="IPR035906">
    <property type="entry name" value="MetI-like_sf"/>
</dbReference>
<dbReference type="CDD" id="cd06261">
    <property type="entry name" value="TM_PBP2"/>
    <property type="match status" value="1"/>
</dbReference>
<evidence type="ECO:0000256" key="7">
    <source>
        <dbReference type="ARBA" id="ARBA00022989"/>
    </source>
</evidence>
<sequence>MGALIGLSTVIVVAPLILIFGYLLREGLGAMNLDFFTRTPAPEGETGGGLLNAIVGSLQMLAMASVLGVGVGVAGGIFLAEYPRHPLMPTVRMLSDVLAGIPAIVMGLVAYGLIVLQFGFSGLAGAVALGFLMIPIVVRTTEEVLKLVPLTVREAGLSLGLPQWLVILRIVLPAAAGGIVTGVMLALARVAGEAAPLLFTAFGNPLVSLDPTKPMSALPLEIFRGATSAYDENQRLAKAGALLLILIIFATSLLARWASRRR</sequence>